<evidence type="ECO:0000256" key="5">
    <source>
        <dbReference type="PIRSR" id="PIRSR000350-3"/>
    </source>
</evidence>
<keyword evidence="4" id="KW-0560">Oxidoreductase</keyword>
<dbReference type="InterPro" id="IPR016156">
    <property type="entry name" value="FAD/NAD-linked_Rdtase_dimer_sf"/>
</dbReference>
<proteinExistence type="inferred from homology"/>
<feature type="binding site" evidence="5">
    <location>
        <position position="45"/>
    </location>
    <ligand>
        <name>FAD</name>
        <dbReference type="ChEBI" id="CHEBI:57692"/>
    </ligand>
</feature>
<keyword evidence="5" id="KW-0547">Nucleotide-binding</keyword>
<gene>
    <name evidence="9" type="ORF">EV653_2010</name>
</gene>
<keyword evidence="3 5" id="KW-0274">FAD</keyword>
<dbReference type="PIRSF" id="PIRSF000350">
    <property type="entry name" value="Mercury_reductase_MerA"/>
    <property type="match status" value="1"/>
</dbReference>
<dbReference type="PANTHER" id="PTHR43014:SF2">
    <property type="entry name" value="MERCURIC REDUCTASE"/>
    <property type="match status" value="1"/>
</dbReference>
<accession>A0A4R8CLD9</accession>
<feature type="binding site" evidence="5">
    <location>
        <begin position="171"/>
        <end position="178"/>
    </location>
    <ligand>
        <name>NAD(+)</name>
        <dbReference type="ChEBI" id="CHEBI:57540"/>
    </ligand>
</feature>
<dbReference type="FunFam" id="3.30.390.30:FF:000001">
    <property type="entry name" value="Dihydrolipoyl dehydrogenase"/>
    <property type="match status" value="1"/>
</dbReference>
<evidence type="ECO:0000259" key="7">
    <source>
        <dbReference type="Pfam" id="PF02852"/>
    </source>
</evidence>
<feature type="binding site" evidence="5">
    <location>
        <position position="258"/>
    </location>
    <ligand>
        <name>NAD(+)</name>
        <dbReference type="ChEBI" id="CHEBI:57540"/>
    </ligand>
</feature>
<dbReference type="Proteomes" id="UP000295146">
    <property type="component" value="Unassembled WGS sequence"/>
</dbReference>
<dbReference type="InterPro" id="IPR001100">
    <property type="entry name" value="Pyr_nuc-diS_OxRdtase"/>
</dbReference>
<evidence type="ECO:0000313" key="9">
    <source>
        <dbReference type="EMBL" id="TDW76850.1"/>
    </source>
</evidence>
<dbReference type="InterPro" id="IPR036188">
    <property type="entry name" value="FAD/NAD-bd_sf"/>
</dbReference>
<evidence type="ECO:0000256" key="4">
    <source>
        <dbReference type="ARBA" id="ARBA00023002"/>
    </source>
</evidence>
<sequence>MIVVGLGVGGEETAGRLAQAGLRVVGIESRLVGGECPYYGCIPSKMMIRAANLIAETRRVDGMAGTATVQPDWTPVAKRIREEATDTWNDQVAIDRLVSKGATVIKDRATITGPSTVKAGDREFEAARGIVIATGTVPSVPPIEGLAGTPYWTNREAIEVEVLPASLLVLGGGAIGMELAQVFARFGVKVTVVEGADEVLSMEEPESGVLAREALQRDGVTFLLGAHATQVGYAGDNFTVTLDNGASATAEKLLVATGRRIATADLGLEKVGLDPKARRIEVDEHVRAADRVWAIGDVTGVGVFTHNAMYQADIAVRDILQEPDAPTANYHAMPRVTFTDPEIGAVGMTEQQARDAGLNVRTGSTPIPASTRGWIHKAGNEGFIKVVMDADRKVLVGATSAGPTGGEVLSALAVAVHAAVPVHTLRQMIFAYPTFHRAIGEALKAL</sequence>
<evidence type="ECO:0000313" key="10">
    <source>
        <dbReference type="Proteomes" id="UP000295146"/>
    </source>
</evidence>
<dbReference type="Pfam" id="PF02852">
    <property type="entry name" value="Pyr_redox_dim"/>
    <property type="match status" value="1"/>
</dbReference>
<feature type="binding site" evidence="5">
    <location>
        <position position="194"/>
    </location>
    <ligand>
        <name>NAD(+)</name>
        <dbReference type="ChEBI" id="CHEBI:57540"/>
    </ligand>
</feature>
<dbReference type="Gene3D" id="3.50.50.60">
    <property type="entry name" value="FAD/NAD(P)-binding domain"/>
    <property type="match status" value="2"/>
</dbReference>
<dbReference type="Pfam" id="PF07992">
    <property type="entry name" value="Pyr_redox_2"/>
    <property type="match status" value="1"/>
</dbReference>
<dbReference type="GO" id="GO:0003955">
    <property type="term" value="F:NAD(P)H dehydrogenase (quinone) activity"/>
    <property type="evidence" value="ECO:0007669"/>
    <property type="project" value="TreeGrafter"/>
</dbReference>
<evidence type="ECO:0000256" key="6">
    <source>
        <dbReference type="PIRSR" id="PIRSR000350-4"/>
    </source>
</evidence>
<dbReference type="InterPro" id="IPR023753">
    <property type="entry name" value="FAD/NAD-binding_dom"/>
</dbReference>
<feature type="binding site" evidence="5">
    <location>
        <position position="297"/>
    </location>
    <ligand>
        <name>FAD</name>
        <dbReference type="ChEBI" id="CHEBI:57692"/>
    </ligand>
</feature>
<keyword evidence="2" id="KW-0285">Flavoprotein</keyword>
<keyword evidence="10" id="KW-1185">Reference proteome</keyword>
<comment type="caution">
    <text evidence="9">The sequence shown here is derived from an EMBL/GenBank/DDBJ whole genome shotgun (WGS) entry which is preliminary data.</text>
</comment>
<evidence type="ECO:0000256" key="3">
    <source>
        <dbReference type="ARBA" id="ARBA00022827"/>
    </source>
</evidence>
<keyword evidence="9" id="KW-0670">Pyruvate</keyword>
<keyword evidence="5" id="KW-0520">NAD</keyword>
<dbReference type="InterPro" id="IPR004099">
    <property type="entry name" value="Pyr_nucl-diS_OxRdtase_dimer"/>
</dbReference>
<evidence type="ECO:0000256" key="2">
    <source>
        <dbReference type="ARBA" id="ARBA00022630"/>
    </source>
</evidence>
<feature type="domain" description="Pyridine nucleotide-disulphide oxidoreductase dimerisation" evidence="7">
    <location>
        <begin position="333"/>
        <end position="442"/>
    </location>
</feature>
<dbReference type="SUPFAM" id="SSF55424">
    <property type="entry name" value="FAD/NAD-linked reductases, dimerisation (C-terminal) domain"/>
    <property type="match status" value="1"/>
</dbReference>
<dbReference type="EMBL" id="SODP01000001">
    <property type="protein sequence ID" value="TDW76850.1"/>
    <property type="molecule type" value="Genomic_DNA"/>
</dbReference>
<dbReference type="AlphaFoldDB" id="A0A4R8CLD9"/>
<dbReference type="Gene3D" id="3.30.390.30">
    <property type="match status" value="1"/>
</dbReference>
<name>A0A4R8CLD9_9ACTN</name>
<feature type="disulfide bond" description="Redox-active" evidence="6">
    <location>
        <begin position="36"/>
        <end position="41"/>
    </location>
</feature>
<dbReference type="PRINTS" id="PR00411">
    <property type="entry name" value="PNDRDTASEI"/>
</dbReference>
<dbReference type="SUPFAM" id="SSF51905">
    <property type="entry name" value="FAD/NAD(P)-binding domain"/>
    <property type="match status" value="1"/>
</dbReference>
<feature type="domain" description="FAD/NAD(P)-binding" evidence="8">
    <location>
        <begin position="2"/>
        <end position="312"/>
    </location>
</feature>
<comment type="similarity">
    <text evidence="1">Belongs to the class-I pyridine nucleotide-disulfide oxidoreductase family.</text>
</comment>
<evidence type="ECO:0000256" key="1">
    <source>
        <dbReference type="ARBA" id="ARBA00007532"/>
    </source>
</evidence>
<dbReference type="GO" id="GO:0050660">
    <property type="term" value="F:flavin adenine dinucleotide binding"/>
    <property type="evidence" value="ECO:0007669"/>
    <property type="project" value="TreeGrafter"/>
</dbReference>
<protein>
    <submittedName>
        <fullName evidence="9">Pyruvate/2-oxoglutarate dehydrogenase complex dihydrolipoamide dehydrogenase (E3) component</fullName>
    </submittedName>
</protein>
<evidence type="ECO:0000259" key="8">
    <source>
        <dbReference type="Pfam" id="PF07992"/>
    </source>
</evidence>
<dbReference type="PRINTS" id="PR00368">
    <property type="entry name" value="FADPNR"/>
</dbReference>
<reference evidence="9 10" key="1">
    <citation type="submission" date="2019-03" db="EMBL/GenBank/DDBJ databases">
        <title>Genomic Encyclopedia of Type Strains, Phase III (KMG-III): the genomes of soil and plant-associated and newly described type strains.</title>
        <authorList>
            <person name="Whitman W."/>
        </authorList>
    </citation>
    <scope>NUCLEOTIDE SEQUENCE [LARGE SCALE GENOMIC DNA]</scope>
    <source>
        <strain evidence="9 10">VKM Ac-2573</strain>
    </source>
</reference>
<dbReference type="PANTHER" id="PTHR43014">
    <property type="entry name" value="MERCURIC REDUCTASE"/>
    <property type="match status" value="1"/>
</dbReference>
<comment type="cofactor">
    <cofactor evidence="5">
        <name>FAD</name>
        <dbReference type="ChEBI" id="CHEBI:57692"/>
    </cofactor>
    <text evidence="5">Binds 1 FAD per subunit.</text>
</comment>
<organism evidence="9 10">
    <name type="scientific">Kribbella pratensis</name>
    <dbReference type="NCBI Taxonomy" id="2512112"/>
    <lineage>
        <taxon>Bacteria</taxon>
        <taxon>Bacillati</taxon>
        <taxon>Actinomycetota</taxon>
        <taxon>Actinomycetes</taxon>
        <taxon>Propionibacteriales</taxon>
        <taxon>Kribbellaceae</taxon>
        <taxon>Kribbella</taxon>
    </lineage>
</organism>